<keyword evidence="3" id="KW-0255">Endonuclease</keyword>
<keyword evidence="2" id="KW-1277">Toxin-antitoxin system</keyword>
<evidence type="ECO:0000256" key="1">
    <source>
        <dbReference type="ARBA" id="ARBA00007521"/>
    </source>
</evidence>
<evidence type="ECO:0000256" key="2">
    <source>
        <dbReference type="ARBA" id="ARBA00022649"/>
    </source>
</evidence>
<dbReference type="GO" id="GO:0003677">
    <property type="term" value="F:DNA binding"/>
    <property type="evidence" value="ECO:0007669"/>
    <property type="project" value="InterPro"/>
</dbReference>
<accession>E7GDN6</accession>
<keyword evidence="3" id="KW-0540">Nuclease</keyword>
<protein>
    <recommendedName>
        <fullName evidence="3">mRNA interferase</fullName>
        <ecNumber evidence="3">3.1.-.-</ecNumber>
    </recommendedName>
</protein>
<name>E7GDN6_9FIRM</name>
<gene>
    <name evidence="4" type="ORF">HMPREF9488_02879</name>
</gene>
<dbReference type="STRING" id="100884.GCA_000269565_00543"/>
<dbReference type="GO" id="GO:0004521">
    <property type="term" value="F:RNA endonuclease activity"/>
    <property type="evidence" value="ECO:0007669"/>
    <property type="project" value="TreeGrafter"/>
</dbReference>
<dbReference type="GO" id="GO:0016787">
    <property type="term" value="F:hydrolase activity"/>
    <property type="evidence" value="ECO:0007669"/>
    <property type="project" value="UniProtKB-KW"/>
</dbReference>
<dbReference type="EMBL" id="ADKX01000042">
    <property type="protein sequence ID" value="EFW03893.1"/>
    <property type="molecule type" value="Genomic_DNA"/>
</dbReference>
<dbReference type="HOGENOM" id="CLU_121823_1_0_9"/>
<dbReference type="SUPFAM" id="SSF50118">
    <property type="entry name" value="Cell growth inhibitor/plasmid maintenance toxic component"/>
    <property type="match status" value="1"/>
</dbReference>
<dbReference type="GO" id="GO:0006402">
    <property type="term" value="P:mRNA catabolic process"/>
    <property type="evidence" value="ECO:0007669"/>
    <property type="project" value="TreeGrafter"/>
</dbReference>
<dbReference type="Proteomes" id="UP000003157">
    <property type="component" value="Unassembled WGS sequence"/>
</dbReference>
<proteinExistence type="inferred from homology"/>
<dbReference type="GeneID" id="78228450"/>
<dbReference type="PANTHER" id="PTHR33988">
    <property type="entry name" value="ENDORIBONUCLEASE MAZF-RELATED"/>
    <property type="match status" value="1"/>
</dbReference>
<dbReference type="Pfam" id="PF02452">
    <property type="entry name" value="PemK_toxin"/>
    <property type="match status" value="1"/>
</dbReference>
<dbReference type="Gene3D" id="2.30.30.110">
    <property type="match status" value="1"/>
</dbReference>
<comment type="function">
    <text evidence="3">Toxic component of a type II toxin-antitoxin (TA) system.</text>
</comment>
<evidence type="ECO:0000313" key="4">
    <source>
        <dbReference type="EMBL" id="EFW03893.1"/>
    </source>
</evidence>
<evidence type="ECO:0000256" key="3">
    <source>
        <dbReference type="PIRNR" id="PIRNR033490"/>
    </source>
</evidence>
<dbReference type="InterPro" id="IPR003477">
    <property type="entry name" value="PemK-like"/>
</dbReference>
<organism evidence="4 5">
    <name type="scientific">Coprobacillus cateniformis</name>
    <dbReference type="NCBI Taxonomy" id="100884"/>
    <lineage>
        <taxon>Bacteria</taxon>
        <taxon>Bacillati</taxon>
        <taxon>Bacillota</taxon>
        <taxon>Erysipelotrichia</taxon>
        <taxon>Erysipelotrichales</taxon>
        <taxon>Coprobacillaceae</taxon>
        <taxon>Coprobacillus</taxon>
    </lineage>
</organism>
<dbReference type="PIRSF" id="PIRSF033490">
    <property type="entry name" value="MazF"/>
    <property type="match status" value="1"/>
</dbReference>
<dbReference type="EC" id="3.1.-.-" evidence="3"/>
<reference evidence="4 5" key="1">
    <citation type="submission" date="2010-12" db="EMBL/GenBank/DDBJ databases">
        <title>The Genome Sequence of Coprobacillus sp. strain 29_1.</title>
        <authorList>
            <consortium name="The Broad Institute Genome Sequencing Platform"/>
            <person name="Earl A."/>
            <person name="Ward D."/>
            <person name="Feldgarden M."/>
            <person name="Gevers D."/>
            <person name="Daigneault M."/>
            <person name="Sibley C.D."/>
            <person name="White A."/>
            <person name="Strauss J."/>
            <person name="Allen-Vercoe E."/>
            <person name="Young S.K."/>
            <person name="Zeng Q."/>
            <person name="Gargeya S."/>
            <person name="Fitzgerald M."/>
            <person name="Haas B."/>
            <person name="Abouelleil A."/>
            <person name="Alvarado L."/>
            <person name="Arachchi H.M."/>
            <person name="Berlin A."/>
            <person name="Brown A."/>
            <person name="Chapman S.B."/>
            <person name="Chen Z."/>
            <person name="Dunbar C."/>
            <person name="Freedman E."/>
            <person name="Gearin G."/>
            <person name="Gellesch M."/>
            <person name="Goldberg J."/>
            <person name="Griggs A."/>
            <person name="Gujja S."/>
            <person name="Heilman E."/>
            <person name="Heiman D."/>
            <person name="Howarth C."/>
            <person name="Larson L."/>
            <person name="Lui A."/>
            <person name="MacDonald P.J.P."/>
            <person name="Mehta T."/>
            <person name="Montmayeur A."/>
            <person name="Murphy C."/>
            <person name="Neiman D."/>
            <person name="Pearson M."/>
            <person name="Priest M."/>
            <person name="Roberts A."/>
            <person name="Saif S."/>
            <person name="Shea T."/>
            <person name="Shenoy N."/>
            <person name="Sisk P."/>
            <person name="Stolte C."/>
            <person name="Sykes S."/>
            <person name="White J."/>
            <person name="Yandava C."/>
            <person name="Nusbaum C."/>
            <person name="Birren B."/>
        </authorList>
    </citation>
    <scope>NUCLEOTIDE SEQUENCE [LARGE SCALE GENOMIC DNA]</scope>
    <source>
        <strain evidence="4 5">29_1</strain>
    </source>
</reference>
<dbReference type="eggNOG" id="COG2337">
    <property type="taxonomic scope" value="Bacteria"/>
</dbReference>
<dbReference type="PANTHER" id="PTHR33988:SF2">
    <property type="entry name" value="ENDORIBONUCLEASE MAZF"/>
    <property type="match status" value="1"/>
</dbReference>
<keyword evidence="3" id="KW-0378">Hydrolase</keyword>
<dbReference type="GO" id="GO:0016075">
    <property type="term" value="P:rRNA catabolic process"/>
    <property type="evidence" value="ECO:0007669"/>
    <property type="project" value="TreeGrafter"/>
</dbReference>
<keyword evidence="5" id="KW-1185">Reference proteome</keyword>
<evidence type="ECO:0000313" key="5">
    <source>
        <dbReference type="Proteomes" id="UP000003157"/>
    </source>
</evidence>
<comment type="similarity">
    <text evidence="1 3">Belongs to the PemK/MazF family.</text>
</comment>
<dbReference type="AlphaFoldDB" id="E7GDN6"/>
<dbReference type="RefSeq" id="WP_008789966.1">
    <property type="nucleotide sequence ID" value="NZ_AKCB01000001.1"/>
</dbReference>
<dbReference type="OrthoDB" id="9808744at2"/>
<dbReference type="InterPro" id="IPR011067">
    <property type="entry name" value="Plasmid_toxin/cell-grow_inhib"/>
</dbReference>
<comment type="caution">
    <text evidence="4">The sequence shown here is derived from an EMBL/GenBank/DDBJ whole genome shotgun (WGS) entry which is preliminary data.</text>
</comment>
<sequence length="130" mass="15003">MIKSDIKKGDIYYATLNPAIGSEQKGERPVVVLQNDCGNKYSPTVIVAPLTKIIKKEKLPTHILIHNNDFLRYNSLILLEQVRVIDKIRIFAYLGKLTEPQIQKIDKALINVFEIDIRRIEREGKDVKKF</sequence>